<protein>
    <submittedName>
        <fullName evidence="1">Uncharacterized protein</fullName>
    </submittedName>
</protein>
<sequence length="84" mass="9418">MVLALWFLLVRSHQPSFPSLHYIYENTEASVSPVNDLEQDNYAESTWNAATVDGMAPHGNDGVWDEVASNTNTGQVDCWWCITT</sequence>
<gene>
    <name evidence="1" type="ORF">P175DRAFT_0504752</name>
</gene>
<dbReference type="GeneID" id="63814827"/>
<dbReference type="RefSeq" id="XP_040748852.1">
    <property type="nucleotide sequence ID" value="XM_040897945.1"/>
</dbReference>
<dbReference type="AlphaFoldDB" id="A0A2T5LMF2"/>
<accession>A0A2T5LMF2</accession>
<comment type="caution">
    <text evidence="1">The sequence shown here is derived from an EMBL/GenBank/DDBJ whole genome shotgun (WGS) entry which is preliminary data.</text>
</comment>
<dbReference type="EMBL" id="MSFN02000010">
    <property type="protein sequence ID" value="PTU17460.1"/>
    <property type="molecule type" value="Genomic_DNA"/>
</dbReference>
<name>A0A2T5LMF2_9EURO</name>
<proteinExistence type="predicted"/>
<dbReference type="VEuPathDB" id="FungiDB:P175DRAFT_0504752"/>
<reference evidence="1 2" key="1">
    <citation type="journal article" date="2018" name="Proc. Natl. Acad. Sci. U.S.A.">
        <title>Linking secondary metabolites to gene clusters through genome sequencing of six diverse Aspergillus species.</title>
        <authorList>
            <person name="Kaerboelling I."/>
            <person name="Vesth T.C."/>
            <person name="Frisvad J.C."/>
            <person name="Nybo J.L."/>
            <person name="Theobald S."/>
            <person name="Kuo A."/>
            <person name="Bowyer P."/>
            <person name="Matsuda Y."/>
            <person name="Mondo S."/>
            <person name="Lyhne E.K."/>
            <person name="Kogle M.E."/>
            <person name="Clum A."/>
            <person name="Lipzen A."/>
            <person name="Salamov A."/>
            <person name="Ngan C.Y."/>
            <person name="Daum C."/>
            <person name="Chiniquy J."/>
            <person name="Barry K."/>
            <person name="LaButti K."/>
            <person name="Haridas S."/>
            <person name="Simmons B.A."/>
            <person name="Magnuson J.K."/>
            <person name="Mortensen U.H."/>
            <person name="Larsen T.O."/>
            <person name="Grigoriev I.V."/>
            <person name="Baker S.E."/>
            <person name="Andersen M.R."/>
        </authorList>
    </citation>
    <scope>NUCLEOTIDE SEQUENCE [LARGE SCALE GENOMIC DNA]</scope>
    <source>
        <strain evidence="1 2">IBT 24754</strain>
    </source>
</reference>
<organism evidence="1 2">
    <name type="scientific">Aspergillus ochraceoroseus IBT 24754</name>
    <dbReference type="NCBI Taxonomy" id="1392256"/>
    <lineage>
        <taxon>Eukaryota</taxon>
        <taxon>Fungi</taxon>
        <taxon>Dikarya</taxon>
        <taxon>Ascomycota</taxon>
        <taxon>Pezizomycotina</taxon>
        <taxon>Eurotiomycetes</taxon>
        <taxon>Eurotiomycetidae</taxon>
        <taxon>Eurotiales</taxon>
        <taxon>Aspergillaceae</taxon>
        <taxon>Aspergillus</taxon>
        <taxon>Aspergillus subgen. Nidulantes</taxon>
    </lineage>
</organism>
<evidence type="ECO:0000313" key="2">
    <source>
        <dbReference type="Proteomes" id="UP000244073"/>
    </source>
</evidence>
<dbReference type="Proteomes" id="UP000244073">
    <property type="component" value="Unassembled WGS sequence"/>
</dbReference>
<evidence type="ECO:0000313" key="1">
    <source>
        <dbReference type="EMBL" id="PTU17460.1"/>
    </source>
</evidence>